<dbReference type="InterPro" id="IPR036969">
    <property type="entry name" value="Citrate_synthase_sf"/>
</dbReference>
<dbReference type="GO" id="GO:0036440">
    <property type="term" value="F:citrate synthase activity"/>
    <property type="evidence" value="ECO:0007669"/>
    <property type="project" value="UniProtKB-EC"/>
</dbReference>
<dbReference type="EC" id="2.3.3.16" evidence="3"/>
<comment type="caution">
    <text evidence="5">The sequence shown here is derived from an EMBL/GenBank/DDBJ whole genome shotgun (WGS) entry which is preliminary data.</text>
</comment>
<evidence type="ECO:0000256" key="3">
    <source>
        <dbReference type="ARBA" id="ARBA00012972"/>
    </source>
</evidence>
<protein>
    <recommendedName>
        <fullName evidence="3">citrate synthase (unknown stereospecificity)</fullName>
        <ecNumber evidence="3">2.3.3.16</ecNumber>
    </recommendedName>
</protein>
<dbReference type="UniPathway" id="UPA00223">
    <property type="reaction ID" value="UER00717"/>
</dbReference>
<organism evidence="5 6">
    <name type="scientific">Sphingopyxis lindanitolerans</name>
    <dbReference type="NCBI Taxonomy" id="2054227"/>
    <lineage>
        <taxon>Bacteria</taxon>
        <taxon>Pseudomonadati</taxon>
        <taxon>Pseudomonadota</taxon>
        <taxon>Alphaproteobacteria</taxon>
        <taxon>Sphingomonadales</taxon>
        <taxon>Sphingomonadaceae</taxon>
        <taxon>Sphingopyxis</taxon>
    </lineage>
</organism>
<comment type="pathway">
    <text evidence="1">Carbohydrate metabolism; tricarboxylic acid cycle; isocitrate from oxaloacetate: step 1/2.</text>
</comment>
<dbReference type="Gene3D" id="1.10.230.10">
    <property type="entry name" value="Cytochrome P450-Terp, domain 2"/>
    <property type="match status" value="1"/>
</dbReference>
<dbReference type="GO" id="GO:0006099">
    <property type="term" value="P:tricarboxylic acid cycle"/>
    <property type="evidence" value="ECO:0007669"/>
    <property type="project" value="UniProtKB-UniPathway"/>
</dbReference>
<accession>A0A2S8B2Y6</accession>
<dbReference type="EMBL" id="PHFW01000003">
    <property type="protein sequence ID" value="PQM26727.1"/>
    <property type="molecule type" value="Genomic_DNA"/>
</dbReference>
<name>A0A2S8B2Y6_9SPHN</name>
<dbReference type="OrthoDB" id="9786046at2"/>
<dbReference type="PANTHER" id="PTHR11739:SF4">
    <property type="entry name" value="CITRATE SYNTHASE, PEROXISOMAL"/>
    <property type="match status" value="1"/>
</dbReference>
<comment type="similarity">
    <text evidence="2">Belongs to the citrate synthase family.</text>
</comment>
<dbReference type="SUPFAM" id="SSF48256">
    <property type="entry name" value="Citrate synthase"/>
    <property type="match status" value="1"/>
</dbReference>
<dbReference type="PANTHER" id="PTHR11739">
    <property type="entry name" value="CITRATE SYNTHASE"/>
    <property type="match status" value="1"/>
</dbReference>
<evidence type="ECO:0000256" key="2">
    <source>
        <dbReference type="ARBA" id="ARBA00010566"/>
    </source>
</evidence>
<keyword evidence="4" id="KW-0808">Transferase</keyword>
<dbReference type="InterPro" id="IPR002020">
    <property type="entry name" value="Citrate_synthase"/>
</dbReference>
<dbReference type="PRINTS" id="PR00143">
    <property type="entry name" value="CITRTSNTHASE"/>
</dbReference>
<dbReference type="Pfam" id="PF00285">
    <property type="entry name" value="Citrate_synt"/>
    <property type="match status" value="1"/>
</dbReference>
<dbReference type="GO" id="GO:0005975">
    <property type="term" value="P:carbohydrate metabolic process"/>
    <property type="evidence" value="ECO:0007669"/>
    <property type="project" value="TreeGrafter"/>
</dbReference>
<evidence type="ECO:0000313" key="5">
    <source>
        <dbReference type="EMBL" id="PQM26727.1"/>
    </source>
</evidence>
<keyword evidence="6" id="KW-1185">Reference proteome</keyword>
<evidence type="ECO:0000313" key="6">
    <source>
        <dbReference type="Proteomes" id="UP000238954"/>
    </source>
</evidence>
<sequence length="380" mass="40100">MREWMTREEVLAKLNVRPQTLYAYVSRGQIERRGDPADPRRSLYRGDDILALSDRRARGRRQTSVAASTLAWGEPVIPTAIATVSHGELIYRGEAATALAARMGLEEVAALLWEQSNVIVFPEVAVDGDPFQALAALAGRARSLIGRPAAKLVNEGAMCVAAMASAFGAVGAGPIHQRLSAAWALDTEGEELVRRTLVLLADHELNPSTFAVRVAASTGAGVPACILAGLATLSGPKHGGAGAALESLLTEAINTGADAAIERWLATGHGLPGFGHPLYPYGDPRGRALLAHIQPEGELAMLQDAVMDMLGLQPNIDFALLAIARRHALPPRSGFGLFAIARTVGWVAHALEQASTGAIIRPRAHYHGRSPAASSPGFPT</sequence>
<reference evidence="6" key="1">
    <citation type="submission" date="2017-11" db="EMBL/GenBank/DDBJ databases">
        <title>The complete genome sequence of Sphingopyxis pomeranensis sp. nov. strain WS5A3p.</title>
        <authorList>
            <person name="Kaminski M.A."/>
        </authorList>
    </citation>
    <scope>NUCLEOTIDE SEQUENCE [LARGE SCALE GENOMIC DNA]</scope>
    <source>
        <strain evidence="6">WS5A3p</strain>
    </source>
</reference>
<evidence type="ECO:0000256" key="4">
    <source>
        <dbReference type="ARBA" id="ARBA00022679"/>
    </source>
</evidence>
<dbReference type="Proteomes" id="UP000238954">
    <property type="component" value="Chromosome"/>
</dbReference>
<dbReference type="GO" id="GO:0005829">
    <property type="term" value="C:cytosol"/>
    <property type="evidence" value="ECO:0007669"/>
    <property type="project" value="TreeGrafter"/>
</dbReference>
<proteinExistence type="inferred from homology"/>
<dbReference type="InterPro" id="IPR016142">
    <property type="entry name" value="Citrate_synth-like_lrg_a-sub"/>
</dbReference>
<dbReference type="AlphaFoldDB" id="A0A2S8B2Y6"/>
<dbReference type="RefSeq" id="WP_106000096.1">
    <property type="nucleotide sequence ID" value="NZ_CM009578.1"/>
</dbReference>
<dbReference type="CDD" id="cd06102">
    <property type="entry name" value="citrate_synt_like_2"/>
    <property type="match status" value="1"/>
</dbReference>
<evidence type="ECO:0000256" key="1">
    <source>
        <dbReference type="ARBA" id="ARBA00004751"/>
    </source>
</evidence>
<dbReference type="Gene3D" id="1.10.580.10">
    <property type="entry name" value="Citrate Synthase, domain 1"/>
    <property type="match status" value="1"/>
</dbReference>
<gene>
    <name evidence="5" type="ORF">CVO77_17135</name>
</gene>
<dbReference type="InterPro" id="IPR016143">
    <property type="entry name" value="Citrate_synth-like_sm_a-sub"/>
</dbReference>